<dbReference type="FunFam" id="3.40.50.10490:FF:000011">
    <property type="entry name" value="Arabinose 5-phosphate isomerase"/>
    <property type="match status" value="1"/>
</dbReference>
<keyword evidence="10" id="KW-0413">Isomerase</keyword>
<dbReference type="GO" id="GO:0097367">
    <property type="term" value="F:carbohydrate derivative binding"/>
    <property type="evidence" value="ECO:0007669"/>
    <property type="project" value="InterPro"/>
</dbReference>
<feature type="domain" description="SIS" evidence="9">
    <location>
        <begin position="40"/>
        <end position="181"/>
    </location>
</feature>
<proteinExistence type="inferred from homology"/>
<dbReference type="GO" id="GO:0019146">
    <property type="term" value="F:arabinose-5-phosphate isomerase activity"/>
    <property type="evidence" value="ECO:0007669"/>
    <property type="project" value="UniProtKB-EC"/>
</dbReference>
<feature type="site" description="Catalytically relevant" evidence="6">
    <location>
        <position position="190"/>
    </location>
</feature>
<comment type="caution">
    <text evidence="10">The sequence shown here is derived from an EMBL/GenBank/DDBJ whole genome shotgun (WGS) entry which is preliminary data.</text>
</comment>
<dbReference type="InterPro" id="IPR050986">
    <property type="entry name" value="GutQ/KpsF_isomerases"/>
</dbReference>
<dbReference type="InterPro" id="IPR046348">
    <property type="entry name" value="SIS_dom_sf"/>
</dbReference>
<evidence type="ECO:0000259" key="9">
    <source>
        <dbReference type="PROSITE" id="PS51464"/>
    </source>
</evidence>
<dbReference type="GO" id="GO:0005975">
    <property type="term" value="P:carbohydrate metabolic process"/>
    <property type="evidence" value="ECO:0007669"/>
    <property type="project" value="InterPro"/>
</dbReference>
<dbReference type="PROSITE" id="PS51464">
    <property type="entry name" value="SIS"/>
    <property type="match status" value="1"/>
</dbReference>
<evidence type="ECO:0000256" key="7">
    <source>
        <dbReference type="PROSITE-ProRule" id="PRU00703"/>
    </source>
</evidence>
<dbReference type="InterPro" id="IPR000644">
    <property type="entry name" value="CBS_dom"/>
</dbReference>
<protein>
    <submittedName>
        <fullName evidence="10">Arabinose 5-phosphate isomerase KdsD</fullName>
        <ecNumber evidence="10">5.3.1.13</ecNumber>
    </submittedName>
</protein>
<dbReference type="Gene3D" id="3.10.580.10">
    <property type="entry name" value="CBS-domain"/>
    <property type="match status" value="1"/>
</dbReference>
<dbReference type="AlphaFoldDB" id="A0A0F5MQ16"/>
<name>A0A0F5MQ16_9RICK</name>
<dbReference type="Proteomes" id="UP000033358">
    <property type="component" value="Unassembled WGS sequence"/>
</dbReference>
<sequence>MNKKMIVSVDVEIAKQVINTEIEGLQSLSQALDYSFVELVETIFLLKGKVILSGIGKSGIIAKKIASTLASTGTPSFFVHPSEASHGDLGMITRDDLVFLLSNSGETQEIRDLVSYCKKIDIKLVALVGNSNSQLANAADIKIILPQIKEASDLQSPTTSTTMMIVFGDALAVTLLEKRGFNKEDYKLLHPGGKIGSIFTKVKDLMHKDDAIPLVGSSSLMSDAIMTMSLKRLGCVGVIDSAGGLMGIICDGDLRRNMGPNLLGTSVLEIMNKNPKTIDSESLAVDAANLMNENGITTLFITEQNKPMGIIHIHDCLKVGKN</sequence>
<dbReference type="SUPFAM" id="SSF53697">
    <property type="entry name" value="SIS domain"/>
    <property type="match status" value="1"/>
</dbReference>
<dbReference type="InterPro" id="IPR046342">
    <property type="entry name" value="CBS_dom_sf"/>
</dbReference>
<evidence type="ECO:0000256" key="1">
    <source>
        <dbReference type="ARBA" id="ARBA00008165"/>
    </source>
</evidence>
<dbReference type="PIRSF" id="PIRSF004692">
    <property type="entry name" value="KdsD_KpsF"/>
    <property type="match status" value="1"/>
</dbReference>
<dbReference type="InterPro" id="IPR035474">
    <property type="entry name" value="SIS_Kpsf"/>
</dbReference>
<feature type="site" description="Catalytically relevant" evidence="6">
    <location>
        <position position="57"/>
    </location>
</feature>
<dbReference type="InterPro" id="IPR001347">
    <property type="entry name" value="SIS_dom"/>
</dbReference>
<comment type="similarity">
    <text evidence="1 4">Belongs to the SIS family. GutQ/KpsF subfamily.</text>
</comment>
<dbReference type="CDD" id="cd05014">
    <property type="entry name" value="SIS_Kpsf"/>
    <property type="match status" value="1"/>
</dbReference>
<dbReference type="InterPro" id="IPR004800">
    <property type="entry name" value="KdsD/KpsF-type"/>
</dbReference>
<feature type="site" description="Catalytically relevant" evidence="6">
    <location>
        <position position="150"/>
    </location>
</feature>
<gene>
    <name evidence="10" type="primary">kdsD</name>
    <name evidence="10" type="ORF">SZ25_00180</name>
</gene>
<evidence type="ECO:0000313" key="11">
    <source>
        <dbReference type="Proteomes" id="UP000033358"/>
    </source>
</evidence>
<dbReference type="NCBIfam" id="TIGR00393">
    <property type="entry name" value="kpsF"/>
    <property type="match status" value="1"/>
</dbReference>
<dbReference type="GO" id="GO:0046872">
    <property type="term" value="F:metal ion binding"/>
    <property type="evidence" value="ECO:0007669"/>
    <property type="project" value="UniProtKB-KW"/>
</dbReference>
<dbReference type="PANTHER" id="PTHR42745">
    <property type="match status" value="1"/>
</dbReference>
<evidence type="ECO:0000256" key="4">
    <source>
        <dbReference type="PIRNR" id="PIRNR004692"/>
    </source>
</evidence>
<feature type="binding site" evidence="5">
    <location>
        <position position="80"/>
    </location>
    <ligand>
        <name>Zn(2+)</name>
        <dbReference type="ChEBI" id="CHEBI:29105"/>
    </ligand>
</feature>
<dbReference type="PANTHER" id="PTHR42745:SF1">
    <property type="entry name" value="ARABINOSE 5-PHOSPHATE ISOMERASE KDSD"/>
    <property type="match status" value="1"/>
</dbReference>
<keyword evidence="5" id="KW-0862">Zinc</keyword>
<evidence type="ECO:0000313" key="10">
    <source>
        <dbReference type="EMBL" id="KKB96746.1"/>
    </source>
</evidence>
<dbReference type="Pfam" id="PF00571">
    <property type="entry name" value="CBS"/>
    <property type="match status" value="2"/>
</dbReference>
<keyword evidence="5" id="KW-0479">Metal-binding</keyword>
<dbReference type="EMBL" id="JYHA01000028">
    <property type="protein sequence ID" value="KKB96746.1"/>
    <property type="molecule type" value="Genomic_DNA"/>
</dbReference>
<dbReference type="PATRIC" id="fig|1607817.3.peg.181"/>
<feature type="domain" description="CBS" evidence="8">
    <location>
        <begin position="271"/>
        <end position="322"/>
    </location>
</feature>
<dbReference type="SUPFAM" id="SSF54631">
    <property type="entry name" value="CBS-domain pair"/>
    <property type="match status" value="1"/>
</dbReference>
<keyword evidence="2" id="KW-0677">Repeat</keyword>
<evidence type="ECO:0000256" key="3">
    <source>
        <dbReference type="ARBA" id="ARBA00023122"/>
    </source>
</evidence>
<evidence type="ECO:0000256" key="6">
    <source>
        <dbReference type="PIRSR" id="PIRSR004692-3"/>
    </source>
</evidence>
<keyword evidence="11" id="KW-1185">Reference proteome</keyword>
<dbReference type="GO" id="GO:1901135">
    <property type="term" value="P:carbohydrate derivative metabolic process"/>
    <property type="evidence" value="ECO:0007669"/>
    <property type="project" value="InterPro"/>
</dbReference>
<dbReference type="Gene3D" id="3.40.50.10490">
    <property type="entry name" value="Glucose-6-phosphate isomerase like protein, domain 1"/>
    <property type="match status" value="1"/>
</dbReference>
<keyword evidence="3 7" id="KW-0129">CBS domain</keyword>
<dbReference type="EC" id="5.3.1.13" evidence="10"/>
<dbReference type="PROSITE" id="PS51371">
    <property type="entry name" value="CBS"/>
    <property type="match status" value="1"/>
</dbReference>
<evidence type="ECO:0000256" key="2">
    <source>
        <dbReference type="ARBA" id="ARBA00022737"/>
    </source>
</evidence>
<dbReference type="CDD" id="cd04604">
    <property type="entry name" value="CBS_pair_SIS_assoc"/>
    <property type="match status" value="1"/>
</dbReference>
<reference evidence="10 11" key="1">
    <citation type="submission" date="2015-02" db="EMBL/GenBank/DDBJ databases">
        <title>Single cell genomics of a rare environmental alphaproteobacterium provides unique insights into Rickettsiaceae evolution.</title>
        <authorList>
            <person name="Martijn J."/>
            <person name="Schulz F."/>
            <person name="Zaremba-Niedzwiedzka K."/>
            <person name="Viklund J."/>
            <person name="Stepanauskas R."/>
            <person name="Andersson S.G.E."/>
            <person name="Horn M."/>
            <person name="Guy L."/>
            <person name="Ettema T.J.G."/>
        </authorList>
    </citation>
    <scope>NUCLEOTIDE SEQUENCE [LARGE SCALE GENOMIC DNA]</scope>
    <source>
        <strain evidence="10 11">SCGC AAA041-L04</strain>
    </source>
</reference>
<evidence type="ECO:0000256" key="5">
    <source>
        <dbReference type="PIRSR" id="PIRSR004692-2"/>
    </source>
</evidence>
<organism evidence="10 11">
    <name type="scientific">Candidatus Arcanibacter lacustris</name>
    <dbReference type="NCBI Taxonomy" id="1607817"/>
    <lineage>
        <taxon>Bacteria</taxon>
        <taxon>Pseudomonadati</taxon>
        <taxon>Pseudomonadota</taxon>
        <taxon>Alphaproteobacteria</taxon>
        <taxon>Rickettsiales</taxon>
        <taxon>Candidatus Arcanibacter</taxon>
    </lineage>
</organism>
<accession>A0A0F5MQ16</accession>
<dbReference type="Pfam" id="PF01380">
    <property type="entry name" value="SIS"/>
    <property type="match status" value="1"/>
</dbReference>
<evidence type="ECO:0000259" key="8">
    <source>
        <dbReference type="PROSITE" id="PS51371"/>
    </source>
</evidence>
<feature type="site" description="Catalytically relevant" evidence="6">
    <location>
        <position position="109"/>
    </location>
</feature>